<dbReference type="InterPro" id="IPR051293">
    <property type="entry name" value="MTUS1/CCDC69"/>
</dbReference>
<evidence type="ECO:0000313" key="2">
    <source>
        <dbReference type="RefSeq" id="XP_005157297.2"/>
    </source>
</evidence>
<dbReference type="GeneTree" id="ENSGT00950000183026"/>
<gene>
    <name evidence="2 3 4" type="primary">mtus1a</name>
    <name evidence="2 3" type="synonym">fa17d11</name>
    <name evidence="2 3" type="synonym">wu:fa17d11</name>
    <name evidence="2 3" type="synonym">wu:fi18f08</name>
    <name evidence="2 3" type="synonym">zgc:154168</name>
</gene>
<evidence type="ECO:0000313" key="4">
    <source>
        <dbReference type="ZFIN" id="ZDB-GENE-061103-409"/>
    </source>
</evidence>
<dbReference type="AGR" id="ZFIN:ZDB-GENE-061103-409"/>
<dbReference type="Gene3D" id="1.20.120.20">
    <property type="entry name" value="Apolipoprotein"/>
    <property type="match status" value="1"/>
</dbReference>
<dbReference type="SUPFAM" id="SSF58113">
    <property type="entry name" value="Apolipoprotein A-I"/>
    <property type="match status" value="1"/>
</dbReference>
<sequence length="1112" mass="122559">METTRKPINLTFSFEDRNGNNITCPSEHSLDSLRSSTSLSCGGSDSPPDVEMKDCLTCPAKCETSSANLAKSCRTIPVDLKLDNWNENLTLLIVNPKHTQSSDGGSESSPECGDREMSEVDSSEPSRRGSSENCCSVSSGEMMMRSNSLLVHETDQLLSISLIGDSKNSLDVSSDFGVISGMLPDVCEGLAEFPKEEVKSQMLECTYIQQNNQTFLIDERSSVEKLECVTPVQYYKSNKDVQKLACNTGGSNHSVEGKTVLLTACEDLDISGNAQTSTPVQSVSNKTFCLPSLSESPLNKDEVSPVAEVSQKSESKCAVSQKPKTSASKSNKIEIKRFPKPNFSNIKSKIMSRASNPFKTTNAQVPKTTSSSVCQTNESQDTDQCKSSPNKSASTTVSNAPSVKSFTAAKRTRTSTCQESGPASKTRPRRWSESGSSSKTSKDGTQEKSPQVNGVFSNLITPRKNIKGCSQNQSGKSKPLNQQETSREDAQGNESQKVRRKNPRISLLAVSARPAAAAVCEWSRGRLGPQPSPARTGGAAAAHVPAANLRPPLSASKIKPGAAGRDGSSANGTPSPKRKLSTPDVKLKVPLTEGASTVSGSQSRPAVFSAPTSASKLPVKPKIQLKSSSASQPSGQPKQDHEEPSVGSLSKTPSNRATYFRSKLQCPPTRNASSAGCKNASTSSSSSVRSSSSPLKTSITPRPVRTAATPTVDKNKSRTSSKNPQPPTNGQPDLVPPESKSRNVEYYKAQCEKKNQTIRQLENTLLSNNRRFEAVAVVIKHLYAEHDEVMKQRRDLSQELVTLREELVSSGHSCERLEQEKEDLRSAFDGVLQKVQEQHRLDLADLEERLKTFYSTEWEKVHQAYQEEADKCKAQMEQQLEEIRSKHEALKKELEFSHIEEVDGLKQQFEESFKGFKQSHEKEMQNLNETLKESEETLSNQIQDLMTENDSLKEKLNAEVKRRMELAEKTQDSHTLYLEQELESLKVVLDIKNKQIHEQDKKLMQIDKLMERNVKLDECLKKLQQENEDLKARMDRHAALSRQLSTEQAVLQESLQKESKVNKRLSMENEELLWKLHNGDLTSPRKISPSPSLNLQSPRTSGMFSSPPVSPR</sequence>
<dbReference type="OrthoDB" id="10038993at2759"/>
<dbReference type="PANTHER" id="PTHR24200:SF7">
    <property type="entry name" value="MICROTUBULE-ASSOCIATED TUMOR SUPPRESSOR 1"/>
    <property type="match status" value="1"/>
</dbReference>
<reference evidence="2 3" key="1">
    <citation type="submission" date="2025-08" db="UniProtKB">
        <authorList>
            <consortium name="RefSeq"/>
        </authorList>
    </citation>
    <scope>IDENTIFICATION</scope>
    <source>
        <strain evidence="2 3">Tuebingen</strain>
        <tissue evidence="2 3">Fibroblasts and whole tissue</tissue>
    </source>
</reference>
<dbReference type="PANTHER" id="PTHR24200">
    <property type="entry name" value="TOUCAN, ISOFORM A"/>
    <property type="match status" value="1"/>
</dbReference>
<name>A0ACD6B7M9_DANRE</name>
<protein>
    <submittedName>
        <fullName evidence="2 3">Microtubule-associated tumor suppressor 1 homolog A isoform X1</fullName>
    </submittedName>
</protein>
<dbReference type="RefSeq" id="XP_068069322.2">
    <property type="nucleotide sequence ID" value="XM_068213221.2"/>
</dbReference>
<evidence type="ECO:0000313" key="3">
    <source>
        <dbReference type="RefSeq" id="XP_068069322.2"/>
    </source>
</evidence>
<dbReference type="RefSeq" id="XP_005157297.2">
    <property type="nucleotide sequence ID" value="XM_005157240.6"/>
</dbReference>
<accession>A0ACD6B7M9</accession>
<dbReference type="ZFIN" id="ZDB-GENE-061103-409">
    <property type="gene designation" value="mtus1a"/>
</dbReference>
<keyword evidence="1" id="KW-1185">Reference proteome</keyword>
<proteinExistence type="predicted"/>
<dbReference type="Bgee" id="ENSDARG00000071562">
    <property type="expression patterns" value="Expressed in cardiac ventricle and 23 other cell types or tissues"/>
</dbReference>
<organism evidence="1 2">
    <name type="scientific">Danio rerio</name>
    <name type="common">Zebrafish</name>
    <name type="synonym">Brachydanio rerio</name>
    <dbReference type="NCBI Taxonomy" id="7955"/>
    <lineage>
        <taxon>Eukaryota</taxon>
        <taxon>Metazoa</taxon>
        <taxon>Chordata</taxon>
        <taxon>Craniata</taxon>
        <taxon>Vertebrata</taxon>
        <taxon>Euteleostomi</taxon>
        <taxon>Actinopterygii</taxon>
        <taxon>Neopterygii</taxon>
        <taxon>Teleostei</taxon>
        <taxon>Ostariophysi</taxon>
        <taxon>Cypriniformes</taxon>
        <taxon>Danionidae</taxon>
        <taxon>Danioninae</taxon>
        <taxon>Danio</taxon>
    </lineage>
</organism>
<dbReference type="CTD" id="563853"/>
<dbReference type="OMA" id="NITANCK"/>
<evidence type="ECO:0000313" key="1">
    <source>
        <dbReference type="Proteomes" id="UP000000437"/>
    </source>
</evidence>
<dbReference type="GO" id="GO:0005634">
    <property type="term" value="C:nucleus"/>
    <property type="evidence" value="ECO:0007669"/>
    <property type="project" value="UniProtKB-SubCell"/>
</dbReference>
<dbReference type="Proteomes" id="UP000000437">
    <property type="component" value="Chromosome 14"/>
</dbReference>